<name>A0A2X4X9F5_9GAMM</name>
<dbReference type="AlphaFoldDB" id="A0A2X4X9F5"/>
<dbReference type="UniPathway" id="UPA00056">
    <property type="reaction ID" value="UER00092"/>
</dbReference>
<feature type="binding site" evidence="13">
    <location>
        <position position="16"/>
    </location>
    <ligand>
        <name>NADPH</name>
        <dbReference type="ChEBI" id="CHEBI:57783"/>
    </ligand>
</feature>
<dbReference type="HAMAP" id="MF_00183">
    <property type="entry name" value="DXP_reductoisom"/>
    <property type="match status" value="1"/>
</dbReference>
<evidence type="ECO:0000256" key="13">
    <source>
        <dbReference type="HAMAP-Rule" id="MF_00183"/>
    </source>
</evidence>
<dbReference type="Gene3D" id="1.10.1740.10">
    <property type="match status" value="1"/>
</dbReference>
<feature type="binding site" evidence="13">
    <location>
        <position position="42"/>
    </location>
    <ligand>
        <name>NADPH</name>
        <dbReference type="ChEBI" id="CHEBI:57783"/>
    </ligand>
</feature>
<dbReference type="FunFam" id="3.40.50.720:FF:000045">
    <property type="entry name" value="1-deoxy-D-xylulose 5-phosphate reductoisomerase"/>
    <property type="match status" value="1"/>
</dbReference>
<evidence type="ECO:0000256" key="12">
    <source>
        <dbReference type="ARBA" id="ARBA00071224"/>
    </source>
</evidence>
<gene>
    <name evidence="13 17" type="primary">dxr</name>
    <name evidence="17" type="ORF">NCTC12151_00719</name>
</gene>
<dbReference type="InterPro" id="IPR003821">
    <property type="entry name" value="DXP_reductoisomerase"/>
</dbReference>
<evidence type="ECO:0000256" key="2">
    <source>
        <dbReference type="ARBA" id="ARBA00005094"/>
    </source>
</evidence>
<dbReference type="Gene3D" id="3.40.50.720">
    <property type="entry name" value="NAD(P)-binding Rossmann-like Domain"/>
    <property type="match status" value="1"/>
</dbReference>
<evidence type="ECO:0000256" key="5">
    <source>
        <dbReference type="ARBA" id="ARBA00022723"/>
    </source>
</evidence>
<dbReference type="PIRSF" id="PIRSF006205">
    <property type="entry name" value="Dxp_reductismrs"/>
    <property type="match status" value="1"/>
</dbReference>
<organism evidence="17 18">
    <name type="scientific">Leminorella richardii</name>
    <dbReference type="NCBI Taxonomy" id="158841"/>
    <lineage>
        <taxon>Bacteria</taxon>
        <taxon>Pseudomonadati</taxon>
        <taxon>Pseudomonadota</taxon>
        <taxon>Gammaproteobacteria</taxon>
        <taxon>Enterobacterales</taxon>
        <taxon>Budviciaceae</taxon>
        <taxon>Leminorella</taxon>
    </lineage>
</organism>
<dbReference type="InterPro" id="IPR026877">
    <property type="entry name" value="DXPR_C"/>
</dbReference>
<dbReference type="GO" id="GO:0016853">
    <property type="term" value="F:isomerase activity"/>
    <property type="evidence" value="ECO:0007669"/>
    <property type="project" value="UniProtKB-KW"/>
</dbReference>
<dbReference type="NCBIfam" id="NF009114">
    <property type="entry name" value="PRK12464.1"/>
    <property type="match status" value="1"/>
</dbReference>
<dbReference type="FunFam" id="1.10.1740.10:FF:000004">
    <property type="entry name" value="1-deoxy-D-xylulose 5-phosphate reductoisomerase"/>
    <property type="match status" value="1"/>
</dbReference>
<feature type="binding site" evidence="13">
    <location>
        <position position="158"/>
    </location>
    <ligand>
        <name>Mn(2+)</name>
        <dbReference type="ChEBI" id="CHEBI:29035"/>
    </ligand>
</feature>
<feature type="binding site" evidence="13">
    <location>
        <position position="233"/>
    </location>
    <ligand>
        <name>1-deoxy-D-xylulose 5-phosphate</name>
        <dbReference type="ChEBI" id="CHEBI:57792"/>
    </ligand>
</feature>
<keyword evidence="13" id="KW-0460">Magnesium</keyword>
<dbReference type="InterPro" id="IPR036291">
    <property type="entry name" value="NAD(P)-bd_dom_sf"/>
</dbReference>
<evidence type="ECO:0000256" key="10">
    <source>
        <dbReference type="ARBA" id="ARBA00048543"/>
    </source>
</evidence>
<feature type="binding site" evidence="13">
    <location>
        <position position="221"/>
    </location>
    <ligand>
        <name>NADPH</name>
        <dbReference type="ChEBI" id="CHEBI:57783"/>
    </ligand>
</feature>
<dbReference type="EC" id="1.1.1.267" evidence="4 13"/>
<dbReference type="PANTHER" id="PTHR30525:SF0">
    <property type="entry name" value="1-DEOXY-D-XYLULOSE 5-PHOSPHATE REDUCTOISOMERASE, CHLOROPLASTIC"/>
    <property type="match status" value="1"/>
</dbReference>
<feature type="binding site" evidence="13">
    <location>
        <position position="18"/>
    </location>
    <ligand>
        <name>NADPH</name>
        <dbReference type="ChEBI" id="CHEBI:57783"/>
    </ligand>
</feature>
<dbReference type="NCBIfam" id="TIGR00243">
    <property type="entry name" value="Dxr"/>
    <property type="match status" value="1"/>
</dbReference>
<feature type="binding site" evidence="13">
    <location>
        <position position="228"/>
    </location>
    <ligand>
        <name>1-deoxy-D-xylulose 5-phosphate</name>
        <dbReference type="ChEBI" id="CHEBI:57792"/>
    </ligand>
</feature>
<feature type="binding site" evidence="13">
    <location>
        <position position="237"/>
    </location>
    <ligand>
        <name>1-deoxy-D-xylulose 5-phosphate</name>
        <dbReference type="ChEBI" id="CHEBI:57792"/>
    </ligand>
</feature>
<comment type="catalytic activity">
    <reaction evidence="10">
        <text>2-C-methyl-D-erythritol 4-phosphate + NADP(+) = 1-deoxy-D-xylulose 5-phosphate + NADPH + H(+)</text>
        <dbReference type="Rhea" id="RHEA:13717"/>
        <dbReference type="ChEBI" id="CHEBI:15378"/>
        <dbReference type="ChEBI" id="CHEBI:57783"/>
        <dbReference type="ChEBI" id="CHEBI:57792"/>
        <dbReference type="ChEBI" id="CHEBI:58262"/>
        <dbReference type="ChEBI" id="CHEBI:58349"/>
        <dbReference type="EC" id="1.1.1.267"/>
    </reaction>
    <physiologicalReaction direction="right-to-left" evidence="10">
        <dbReference type="Rhea" id="RHEA:13719"/>
    </physiologicalReaction>
</comment>
<dbReference type="GO" id="GO:0051484">
    <property type="term" value="P:isopentenyl diphosphate biosynthetic process, methylerythritol 4-phosphate pathway involved in terpenoid biosynthetic process"/>
    <property type="evidence" value="ECO:0007669"/>
    <property type="project" value="UniProtKB-ARBA"/>
</dbReference>
<dbReference type="PANTHER" id="PTHR30525">
    <property type="entry name" value="1-DEOXY-D-XYLULOSE 5-PHOSPHATE REDUCTOISOMERASE"/>
    <property type="match status" value="1"/>
</dbReference>
<feature type="binding site" evidence="13">
    <location>
        <position position="215"/>
    </location>
    <ligand>
        <name>1-deoxy-D-xylulose 5-phosphate</name>
        <dbReference type="ChEBI" id="CHEBI:57792"/>
    </ligand>
</feature>
<evidence type="ECO:0000259" key="16">
    <source>
        <dbReference type="Pfam" id="PF13288"/>
    </source>
</evidence>
<dbReference type="Proteomes" id="UP000249005">
    <property type="component" value="Chromosome 1"/>
</dbReference>
<keyword evidence="18" id="KW-1185">Reference proteome</keyword>
<feature type="binding site" evidence="13">
    <location>
        <position position="44"/>
    </location>
    <ligand>
        <name>NADPH</name>
        <dbReference type="ChEBI" id="CHEBI:57783"/>
    </ligand>
</feature>
<evidence type="ECO:0000313" key="17">
    <source>
        <dbReference type="EMBL" id="SQI36355.1"/>
    </source>
</evidence>
<reference evidence="17 18" key="1">
    <citation type="submission" date="2018-06" db="EMBL/GenBank/DDBJ databases">
        <authorList>
            <consortium name="Pathogen Informatics"/>
            <person name="Doyle S."/>
        </authorList>
    </citation>
    <scope>NUCLEOTIDE SEQUENCE [LARGE SCALE GENOMIC DNA]</scope>
    <source>
        <strain evidence="17 18">NCTC12151</strain>
    </source>
</reference>
<keyword evidence="6 13" id="KW-0521">NADP</keyword>
<feature type="binding site" evidence="13">
    <location>
        <position position="158"/>
    </location>
    <ligand>
        <name>1-deoxy-D-xylulose 5-phosphate</name>
        <dbReference type="ChEBI" id="CHEBI:57792"/>
    </ligand>
</feature>
<dbReference type="NCBIfam" id="NF003938">
    <property type="entry name" value="PRK05447.1-1"/>
    <property type="match status" value="1"/>
</dbReference>
<comment type="subunit">
    <text evidence="13">Homodimer.</text>
</comment>
<comment type="cofactor">
    <cofactor evidence="13">
        <name>Mg(2+)</name>
        <dbReference type="ChEBI" id="CHEBI:18420"/>
    </cofactor>
    <cofactor evidence="13">
        <name>Mn(2+)</name>
        <dbReference type="ChEBI" id="CHEBI:29035"/>
    </cofactor>
</comment>
<comment type="caution">
    <text evidence="13">Lacks conserved residue(s) required for the propagation of feature annotation.</text>
</comment>
<feature type="binding site" evidence="13">
    <location>
        <position position="19"/>
    </location>
    <ligand>
        <name>NADPH</name>
        <dbReference type="ChEBI" id="CHEBI:57783"/>
    </ligand>
</feature>
<dbReference type="InterPro" id="IPR036169">
    <property type="entry name" value="DXPR_C_sf"/>
</dbReference>
<feature type="domain" description="1-deoxy-D-xylulose 5-phosphate reductoisomerase C-terminal" evidence="15">
    <location>
        <begin position="152"/>
        <end position="245"/>
    </location>
</feature>
<evidence type="ECO:0000256" key="1">
    <source>
        <dbReference type="ARBA" id="ARBA00001941"/>
    </source>
</evidence>
<protein>
    <recommendedName>
        <fullName evidence="12 13">1-deoxy-D-xylulose 5-phosphate reductoisomerase</fullName>
        <shortName evidence="13">DXP reductoisomerase</shortName>
        <ecNumber evidence="4 13">1.1.1.267</ecNumber>
    </recommendedName>
    <alternativeName>
        <fullName evidence="13">1-deoxyxylulose-5-phosphate reductoisomerase</fullName>
    </alternativeName>
    <alternativeName>
        <fullName evidence="13">2-C-methyl-D-erythritol 4-phosphate synthase</fullName>
    </alternativeName>
</protein>
<evidence type="ECO:0000256" key="11">
    <source>
        <dbReference type="ARBA" id="ARBA00054845"/>
    </source>
</evidence>
<dbReference type="InterPro" id="IPR013512">
    <property type="entry name" value="DXP_reductoisomerase_N"/>
</dbReference>
<dbReference type="InterPro" id="IPR013644">
    <property type="entry name" value="DXP_reductoisomerase_C"/>
</dbReference>
<feature type="binding site" evidence="13">
    <location>
        <position position="132"/>
    </location>
    <ligand>
        <name>NADPH</name>
        <dbReference type="ChEBI" id="CHEBI:57783"/>
    </ligand>
</feature>
<evidence type="ECO:0000256" key="4">
    <source>
        <dbReference type="ARBA" id="ARBA00012366"/>
    </source>
</evidence>
<comment type="similarity">
    <text evidence="3 13">Belongs to the DXR family.</text>
</comment>
<feature type="binding site" evidence="13">
    <location>
        <position position="157"/>
    </location>
    <ligand>
        <name>1-deoxy-D-xylulose 5-phosphate</name>
        <dbReference type="ChEBI" id="CHEBI:57792"/>
    </ligand>
</feature>
<evidence type="ECO:0000256" key="6">
    <source>
        <dbReference type="ARBA" id="ARBA00022857"/>
    </source>
</evidence>
<dbReference type="SUPFAM" id="SSF51735">
    <property type="entry name" value="NAD(P)-binding Rossmann-fold domains"/>
    <property type="match status" value="1"/>
</dbReference>
<feature type="binding site" evidence="13">
    <location>
        <position position="131"/>
    </location>
    <ligand>
        <name>1-deoxy-D-xylulose 5-phosphate</name>
        <dbReference type="ChEBI" id="CHEBI:57792"/>
    </ligand>
</feature>
<proteinExistence type="inferred from homology"/>
<feature type="binding site" evidence="13">
    <location>
        <position position="192"/>
    </location>
    <ligand>
        <name>1-deoxy-D-xylulose 5-phosphate</name>
        <dbReference type="ChEBI" id="CHEBI:57792"/>
    </ligand>
</feature>
<feature type="binding site" evidence="13">
    <location>
        <position position="17"/>
    </location>
    <ligand>
        <name>NADPH</name>
        <dbReference type="ChEBI" id="CHEBI:57783"/>
    </ligand>
</feature>
<keyword evidence="17" id="KW-0413">Isomerase</keyword>
<evidence type="ECO:0000259" key="15">
    <source>
        <dbReference type="Pfam" id="PF08436"/>
    </source>
</evidence>
<dbReference type="KEGG" id="lri:NCTC12151_00719"/>
<evidence type="ECO:0000256" key="3">
    <source>
        <dbReference type="ARBA" id="ARBA00006825"/>
    </source>
</evidence>
<feature type="domain" description="DXP reductoisomerase C-terminal" evidence="16">
    <location>
        <begin position="277"/>
        <end position="393"/>
    </location>
</feature>
<dbReference type="Pfam" id="PF08436">
    <property type="entry name" value="DXP_redisom_C"/>
    <property type="match status" value="1"/>
</dbReference>
<keyword evidence="5 13" id="KW-0479">Metal-binding</keyword>
<dbReference type="EMBL" id="LS483470">
    <property type="protein sequence ID" value="SQI36355.1"/>
    <property type="molecule type" value="Genomic_DNA"/>
</dbReference>
<keyword evidence="7 13" id="KW-0560">Oxidoreductase</keyword>
<dbReference type="Pfam" id="PF02670">
    <property type="entry name" value="DXP_reductoisom"/>
    <property type="match status" value="1"/>
</dbReference>
<evidence type="ECO:0000259" key="14">
    <source>
        <dbReference type="Pfam" id="PF02670"/>
    </source>
</evidence>
<dbReference type="SUPFAM" id="SSF69055">
    <property type="entry name" value="1-deoxy-D-xylulose-5-phosphate reductoisomerase, C-terminal domain"/>
    <property type="match status" value="1"/>
</dbReference>
<evidence type="ECO:0000256" key="7">
    <source>
        <dbReference type="ARBA" id="ARBA00023002"/>
    </source>
</evidence>
<feature type="binding site" evidence="13">
    <location>
        <position position="234"/>
    </location>
    <ligand>
        <name>1-deoxy-D-xylulose 5-phosphate</name>
        <dbReference type="ChEBI" id="CHEBI:57792"/>
    </ligand>
</feature>
<feature type="binding site" evidence="13">
    <location>
        <position position="130"/>
    </location>
    <ligand>
        <name>NADPH</name>
        <dbReference type="ChEBI" id="CHEBI:57783"/>
    </ligand>
</feature>
<accession>A0A2X4X9F5</accession>
<comment type="cofactor">
    <cofactor evidence="1">
        <name>Co(2+)</name>
        <dbReference type="ChEBI" id="CHEBI:48828"/>
    </cofactor>
</comment>
<evidence type="ECO:0000256" key="8">
    <source>
        <dbReference type="ARBA" id="ARBA00023211"/>
    </source>
</evidence>
<sequence length="404" mass="43707">MSSNNLMKKITILGSTGSIGHSTLAVIRENPERFQVYALVAGHNVEIMLAQCREFRPQYAAMADEVSASSLRTRLNDEGILTEVLSGRDAACELSAAPDVDQVMAAIVGAAGLLPTLSAIRAGKQVLLANKEALVTCGRLFMDAVTQYGAQLLPIDSEHNAIFQSMPPAVQHELGRASLTDNGVVSVILTGSGGPFRTTPIEQLASMTPDQACAHPNWSMGRKISVDSATMMNKGLEYIEARWLFNAAVEQMEVLLHPQSVIHSMVRYQDGSILAQLGSPDMKTPIAHAMAYPERISSGASHLDFCRLSALTFEQPDFVRYPCLQLAIEASHAGQAATTALNAANERSVEAFLQQRIAFTDIAKINRQTLDALCHSEPKDVDEVLFIDAWARERADSAIALLCS</sequence>
<evidence type="ECO:0000256" key="9">
    <source>
        <dbReference type="ARBA" id="ARBA00023229"/>
    </source>
</evidence>
<keyword evidence="8 13" id="KW-0464">Manganese</keyword>
<keyword evidence="9 13" id="KW-0414">Isoprene biosynthesis</keyword>
<comment type="pathway">
    <text evidence="2 13">Isoprenoid biosynthesis; isopentenyl diphosphate biosynthesis via DXP pathway; isopentenyl diphosphate from 1-deoxy-D-xylulose 5-phosphate: step 1/6.</text>
</comment>
<feature type="binding site" evidence="13">
    <location>
        <position position="156"/>
    </location>
    <ligand>
        <name>Mn(2+)</name>
        <dbReference type="ChEBI" id="CHEBI:29035"/>
    </ligand>
</feature>
<comment type="function">
    <text evidence="11 13">Catalyzes the NADPH-dependent rearrangement and reduction of 1-deoxy-D-xylulose-5-phosphate (DXP) to 2-C-methyl-D-erythritol 4-phosphate (MEP).</text>
</comment>
<dbReference type="GO" id="GO:0030604">
    <property type="term" value="F:1-deoxy-D-xylulose-5-phosphate reductoisomerase activity"/>
    <property type="evidence" value="ECO:0007669"/>
    <property type="project" value="UniProtKB-UniRule"/>
</dbReference>
<dbReference type="SUPFAM" id="SSF55347">
    <property type="entry name" value="Glyceraldehyde-3-phosphate dehydrogenase-like, C-terminal domain"/>
    <property type="match status" value="1"/>
</dbReference>
<dbReference type="GO" id="GO:0070402">
    <property type="term" value="F:NADPH binding"/>
    <property type="evidence" value="ECO:0007669"/>
    <property type="project" value="InterPro"/>
</dbReference>
<feature type="domain" description="1-deoxy-D-xylulose 5-phosphate reductoisomerase N-terminal" evidence="14">
    <location>
        <begin position="10"/>
        <end position="138"/>
    </location>
</feature>
<feature type="binding site" evidence="13">
    <location>
        <position position="237"/>
    </location>
    <ligand>
        <name>Mn(2+)</name>
        <dbReference type="ChEBI" id="CHEBI:29035"/>
    </ligand>
</feature>
<dbReference type="GO" id="GO:0030145">
    <property type="term" value="F:manganese ion binding"/>
    <property type="evidence" value="ECO:0007669"/>
    <property type="project" value="TreeGrafter"/>
</dbReference>
<evidence type="ECO:0000313" key="18">
    <source>
        <dbReference type="Proteomes" id="UP000249005"/>
    </source>
</evidence>
<dbReference type="Pfam" id="PF13288">
    <property type="entry name" value="DXPR_C"/>
    <property type="match status" value="1"/>
</dbReference>